<dbReference type="InterPro" id="IPR006522">
    <property type="entry name" value="Phage_virion_morphogenesis"/>
</dbReference>
<sequence>MRTGKEVRRDILADMKVKLLEEFHQNFTRKAFFDKPWKPRKKGRRGSLLLVSGKLRRSLKAKITSEGVAFHSSMPYASAHNEGFKGNVSVRPYDRKEHKARRRVRGRVRRVSVRAHSVAAHTHKMNLPERRFVGDHPRVQRMVADIVSKQLEAWGGELAARIKRRNRSITDI</sequence>
<evidence type="ECO:0000313" key="1">
    <source>
        <dbReference type="EMBL" id="DAD84863.1"/>
    </source>
</evidence>
<proteinExistence type="predicted"/>
<protein>
    <submittedName>
        <fullName evidence="1">Virion morphogenesis protein</fullName>
    </submittedName>
</protein>
<reference evidence="1" key="1">
    <citation type="journal article" date="2021" name="Proc. Natl. Acad. Sci. U.S.A.">
        <title>A Catalog of Tens of Thousands of Viruses from Human Metagenomes Reveals Hidden Associations with Chronic Diseases.</title>
        <authorList>
            <person name="Tisza M.J."/>
            <person name="Buck C.B."/>
        </authorList>
    </citation>
    <scope>NUCLEOTIDE SEQUENCE</scope>
    <source>
        <strain evidence="1">CtfrL10</strain>
    </source>
</reference>
<dbReference type="EMBL" id="BK014968">
    <property type="protein sequence ID" value="DAD84863.1"/>
    <property type="molecule type" value="Genomic_DNA"/>
</dbReference>
<name>A0A8S5MRZ4_9CAUD</name>
<dbReference type="Pfam" id="PF05069">
    <property type="entry name" value="Phage_tail_S"/>
    <property type="match status" value="1"/>
</dbReference>
<accession>A0A8S5MRZ4</accession>
<organism evidence="1">
    <name type="scientific">Myoviridae sp. ctfrL10</name>
    <dbReference type="NCBI Taxonomy" id="2826678"/>
    <lineage>
        <taxon>Viruses</taxon>
        <taxon>Duplodnaviria</taxon>
        <taxon>Heunggongvirae</taxon>
        <taxon>Uroviricota</taxon>
        <taxon>Caudoviricetes</taxon>
    </lineage>
</organism>